<keyword evidence="3" id="KW-1185">Reference proteome</keyword>
<organism evidence="2 3">
    <name type="scientific">Reticulomyxa filosa</name>
    <dbReference type="NCBI Taxonomy" id="46433"/>
    <lineage>
        <taxon>Eukaryota</taxon>
        <taxon>Sar</taxon>
        <taxon>Rhizaria</taxon>
        <taxon>Retaria</taxon>
        <taxon>Foraminifera</taxon>
        <taxon>Monothalamids</taxon>
        <taxon>Reticulomyxidae</taxon>
        <taxon>Reticulomyxa</taxon>
    </lineage>
</organism>
<evidence type="ECO:0000256" key="1">
    <source>
        <dbReference type="SAM" id="MobiDB-lite"/>
    </source>
</evidence>
<dbReference type="AlphaFoldDB" id="X6MEL8"/>
<feature type="region of interest" description="Disordered" evidence="1">
    <location>
        <begin position="85"/>
        <end position="120"/>
    </location>
</feature>
<feature type="compositionally biased region" description="Basic and acidic residues" evidence="1">
    <location>
        <begin position="1"/>
        <end position="16"/>
    </location>
</feature>
<sequence length="166" mass="18821">MRVVQRQKELNIKGEDIDSGESDDDNDGDNNKKKTEENNTSTGVFNLKDNELIRIGSHLSGTQQMAAEVVSNVNEQNTGNDVSWRALLLSPPPSSDPQSDRHTPPKPESPPPPANEEWGDFSGVNSMETFYFTHKNYDLFSFYIFSIHKAINRIQVCSFQKHQHDR</sequence>
<name>X6MEL8_RETFI</name>
<evidence type="ECO:0000313" key="3">
    <source>
        <dbReference type="Proteomes" id="UP000023152"/>
    </source>
</evidence>
<feature type="region of interest" description="Disordered" evidence="1">
    <location>
        <begin position="1"/>
        <end position="47"/>
    </location>
</feature>
<evidence type="ECO:0000313" key="2">
    <source>
        <dbReference type="EMBL" id="ETO11485.1"/>
    </source>
</evidence>
<proteinExistence type="predicted"/>
<dbReference type="Proteomes" id="UP000023152">
    <property type="component" value="Unassembled WGS sequence"/>
</dbReference>
<comment type="caution">
    <text evidence="2">The sequence shown here is derived from an EMBL/GenBank/DDBJ whole genome shotgun (WGS) entry which is preliminary data.</text>
</comment>
<feature type="compositionally biased region" description="Acidic residues" evidence="1">
    <location>
        <begin position="17"/>
        <end position="28"/>
    </location>
</feature>
<dbReference type="EMBL" id="ASPP01022423">
    <property type="protein sequence ID" value="ETO11485.1"/>
    <property type="molecule type" value="Genomic_DNA"/>
</dbReference>
<protein>
    <submittedName>
        <fullName evidence="2">Uncharacterized protein</fullName>
    </submittedName>
</protein>
<gene>
    <name evidence="2" type="ORF">RFI_25893</name>
</gene>
<accession>X6MEL8</accession>
<reference evidence="2 3" key="1">
    <citation type="journal article" date="2013" name="Curr. Biol.">
        <title>The Genome of the Foraminiferan Reticulomyxa filosa.</title>
        <authorList>
            <person name="Glockner G."/>
            <person name="Hulsmann N."/>
            <person name="Schleicher M."/>
            <person name="Noegel A.A."/>
            <person name="Eichinger L."/>
            <person name="Gallinger C."/>
            <person name="Pawlowski J."/>
            <person name="Sierra R."/>
            <person name="Euteneuer U."/>
            <person name="Pillet L."/>
            <person name="Moustafa A."/>
            <person name="Platzer M."/>
            <person name="Groth M."/>
            <person name="Szafranski K."/>
            <person name="Schliwa M."/>
        </authorList>
    </citation>
    <scope>NUCLEOTIDE SEQUENCE [LARGE SCALE GENOMIC DNA]</scope>
</reference>